<dbReference type="Proteomes" id="UP000287033">
    <property type="component" value="Unassembled WGS sequence"/>
</dbReference>
<reference evidence="1 2" key="1">
    <citation type="journal article" date="2018" name="Nat. Ecol. Evol.">
        <title>Shark genomes provide insights into elasmobranch evolution and the origin of vertebrates.</title>
        <authorList>
            <person name="Hara Y"/>
            <person name="Yamaguchi K"/>
            <person name="Onimaru K"/>
            <person name="Kadota M"/>
            <person name="Koyanagi M"/>
            <person name="Keeley SD"/>
            <person name="Tatsumi K"/>
            <person name="Tanaka K"/>
            <person name="Motone F"/>
            <person name="Kageyama Y"/>
            <person name="Nozu R"/>
            <person name="Adachi N"/>
            <person name="Nishimura O"/>
            <person name="Nakagawa R"/>
            <person name="Tanegashima C"/>
            <person name="Kiyatake I"/>
            <person name="Matsumoto R"/>
            <person name="Murakumo K"/>
            <person name="Nishida K"/>
            <person name="Terakita A"/>
            <person name="Kuratani S"/>
            <person name="Sato K"/>
            <person name="Hyodo S Kuraku.S."/>
        </authorList>
    </citation>
    <scope>NUCLEOTIDE SEQUENCE [LARGE SCALE GENOMIC DNA]</scope>
</reference>
<name>A0A401SCY8_CHIPU</name>
<organism evidence="1 2">
    <name type="scientific">Chiloscyllium punctatum</name>
    <name type="common">Brownbanded bambooshark</name>
    <name type="synonym">Hemiscyllium punctatum</name>
    <dbReference type="NCBI Taxonomy" id="137246"/>
    <lineage>
        <taxon>Eukaryota</taxon>
        <taxon>Metazoa</taxon>
        <taxon>Chordata</taxon>
        <taxon>Craniata</taxon>
        <taxon>Vertebrata</taxon>
        <taxon>Chondrichthyes</taxon>
        <taxon>Elasmobranchii</taxon>
        <taxon>Galeomorphii</taxon>
        <taxon>Galeoidea</taxon>
        <taxon>Orectolobiformes</taxon>
        <taxon>Hemiscylliidae</taxon>
        <taxon>Chiloscyllium</taxon>
    </lineage>
</organism>
<dbReference type="EMBL" id="BEZZ01000195">
    <property type="protein sequence ID" value="GCC28214.1"/>
    <property type="molecule type" value="Genomic_DNA"/>
</dbReference>
<protein>
    <submittedName>
        <fullName evidence="1">Uncharacterized protein</fullName>
    </submittedName>
</protein>
<evidence type="ECO:0000313" key="2">
    <source>
        <dbReference type="Proteomes" id="UP000287033"/>
    </source>
</evidence>
<keyword evidence="2" id="KW-1185">Reference proteome</keyword>
<gene>
    <name evidence="1" type="ORF">chiPu_0006643</name>
</gene>
<evidence type="ECO:0000313" key="1">
    <source>
        <dbReference type="EMBL" id="GCC28214.1"/>
    </source>
</evidence>
<proteinExistence type="predicted"/>
<sequence>MWKSEVRRNIECCSLCANRSDSPSLLLHLFPFPGAAFFVPVMYSELLAPGGLKRLAVKRLCRDTDKSQALQVLTYDLTAAVSAAAESVMGSQPESHRVVCPPSRL</sequence>
<comment type="caution">
    <text evidence="1">The sequence shown here is derived from an EMBL/GenBank/DDBJ whole genome shotgun (WGS) entry which is preliminary data.</text>
</comment>
<accession>A0A401SCY8</accession>
<dbReference type="AlphaFoldDB" id="A0A401SCY8"/>